<protein>
    <submittedName>
        <fullName evidence="1">Uncharacterized protein</fullName>
    </submittedName>
</protein>
<reference evidence="1" key="1">
    <citation type="submission" date="2016-10" db="EMBL/GenBank/DDBJ databases">
        <authorList>
            <person name="Varghese N."/>
        </authorList>
    </citation>
    <scope>NUCLEOTIDE SEQUENCE</scope>
</reference>
<name>A0A218ML42_9VIRU</name>
<organism evidence="1">
    <name type="scientific">uncultured virus</name>
    <dbReference type="NCBI Taxonomy" id="340016"/>
    <lineage>
        <taxon>Viruses</taxon>
        <taxon>environmental samples</taxon>
    </lineage>
</organism>
<evidence type="ECO:0000313" key="1">
    <source>
        <dbReference type="EMBL" id="ASE99998.1"/>
    </source>
</evidence>
<accession>A0A218ML42</accession>
<proteinExistence type="predicted"/>
<reference evidence="1" key="2">
    <citation type="journal article" date="2017" name="Nat. Commun.">
        <title>Single-virus genomics reveals hidden cosmopolitan and abundant viruses.</title>
        <authorList>
            <person name="Martinez-Hernandez F."/>
            <person name="Fornas O."/>
            <person name="Lluesma Gomez M."/>
            <person name="Bolduc B."/>
            <person name="de la Cruz Pena M.J."/>
            <person name="Martinez J.M."/>
            <person name="Anton J."/>
            <person name="Gasol J.M."/>
            <person name="Rosselli R."/>
            <person name="Rodriguez-Valera F."/>
            <person name="Sullivan M.B."/>
            <person name="Acinas S.G."/>
            <person name="Martinez-Garcia M."/>
        </authorList>
    </citation>
    <scope>NUCLEOTIDE SEQUENCE</scope>
</reference>
<dbReference type="EMBL" id="KY052811">
    <property type="protein sequence ID" value="ASE99998.1"/>
    <property type="molecule type" value="Genomic_DNA"/>
</dbReference>
<sequence>MGYLDSSTITVDAILTKRGRELLALNDGSFKITQFALGDDEIDYTMFNENHPNGSQYSGEAIENMSLIEAIPDGNHIMRHKLITLDRGTSVIPFIDLGGEGIIKLALGGTRSLTPKTLNYNGVTTGLAEPNGYNFTIADRRLVSRFSSVGQSQPQARMAAPYATTAVGESVNGQGISITGISSTSLFGSNEKLLTTLTIEGRNTGARLTIPVEVSKKQAITTAAVSDALPSESI</sequence>